<sequence>MQSTLVMLKIAKGAPLETLSGIQNSDPRAYGRFVDPGHSKDVAYVLVHPTNNFMNHYLVEPLAERGRAVLAMNTRYSGSDSMLIMERAIQDLGAGMRFLREQGFKKIVLIGNSGGGSLTAFYQQQAERLTITDTPDGKPIDLKPEDLPPADQLAILAAHCGRAATLTDSLDPAVVDERDPNLTNEALDMYAPCNTPPYDRDWLITYRQEQKARNERLTQHALDLIANAPAGDDAFIVYRTKADPRTRDLTIDPSDRTAGAIWGDARTVNREANGLGRFCTARSFLSQWSLRLTRAHGPRCLADTKVPILNMGYTADSAVFPANVAEWTKAAEGRCTEYTVRGAGHYPQDKPDLVEEIAETLVQWGG</sequence>
<dbReference type="SUPFAM" id="SSF53474">
    <property type="entry name" value="alpha/beta-Hydrolases"/>
    <property type="match status" value="1"/>
</dbReference>
<dbReference type="InterPro" id="IPR029058">
    <property type="entry name" value="AB_hydrolase_fold"/>
</dbReference>
<dbReference type="Proteomes" id="UP000221538">
    <property type="component" value="Unassembled WGS sequence"/>
</dbReference>
<dbReference type="Gene3D" id="3.40.50.1820">
    <property type="entry name" value="alpha/beta hydrolase"/>
    <property type="match status" value="1"/>
</dbReference>
<gene>
    <name evidence="1" type="ORF">SFOMI_2742</name>
</gene>
<comment type="caution">
    <text evidence="1">The sequence shown here is derived from an EMBL/GenBank/DDBJ whole genome shotgun (WGS) entry which is preliminary data.</text>
</comment>
<organism evidence="1 2">
    <name type="scientific">Sphingobium fuliginis (strain ATCC 27551)</name>
    <dbReference type="NCBI Taxonomy" id="336203"/>
    <lineage>
        <taxon>Bacteria</taxon>
        <taxon>Pseudomonadati</taxon>
        <taxon>Pseudomonadota</taxon>
        <taxon>Alphaproteobacteria</taxon>
        <taxon>Sphingomonadales</taxon>
        <taxon>Sphingomonadaceae</taxon>
        <taxon>Sphingobium</taxon>
    </lineage>
</organism>
<protein>
    <submittedName>
        <fullName evidence="1">Uncharacterized protein</fullName>
    </submittedName>
</protein>
<evidence type="ECO:0000313" key="2">
    <source>
        <dbReference type="Proteomes" id="UP000221538"/>
    </source>
</evidence>
<dbReference type="EMBL" id="BEWI01000032">
    <property type="protein sequence ID" value="GAY22187.1"/>
    <property type="molecule type" value="Genomic_DNA"/>
</dbReference>
<evidence type="ECO:0000313" key="1">
    <source>
        <dbReference type="EMBL" id="GAY22187.1"/>
    </source>
</evidence>
<name>A0A292ZFD9_SPHSA</name>
<proteinExistence type="predicted"/>
<accession>A0A292ZFD9</accession>
<dbReference type="AlphaFoldDB" id="A0A292ZFD9"/>
<reference evidence="1 2" key="2">
    <citation type="journal article" date="2013" name="Environ. Sci. Technol.">
        <title>The 4-tert-butylphenol-utilizing bacterium Sphingobium fuliginis OMI can degrade bisphenols via phenolic ring hydroxylation and meta-cleavage pathway.</title>
        <authorList>
            <person name="Ogata Y."/>
            <person name="Goda S."/>
            <person name="Toyama T."/>
            <person name="Sei K."/>
            <person name="Ike M."/>
        </authorList>
    </citation>
    <scope>NUCLEOTIDE SEQUENCE [LARGE SCALE GENOMIC DNA]</scope>
    <source>
        <strain evidence="1 2">OMI</strain>
    </source>
</reference>
<reference evidence="1 2" key="1">
    <citation type="journal article" date="2013" name="Biodegradation">
        <title>Occurrence of 4-tert-butylphenol (4-t-BP) biodegradation in an aquatic sample caused by the presence of Spirodela polyrrhiza and isolation of a 4-t-BP-utilizing bacterium.</title>
        <authorList>
            <person name="Ogata Y."/>
            <person name="Toyama T."/>
            <person name="Yu N."/>
            <person name="Wang X."/>
            <person name="Sei K."/>
            <person name="Ike M."/>
        </authorList>
    </citation>
    <scope>NUCLEOTIDE SEQUENCE [LARGE SCALE GENOMIC DNA]</scope>
    <source>
        <strain evidence="1 2">OMI</strain>
    </source>
</reference>